<dbReference type="InterPro" id="IPR010128">
    <property type="entry name" value="ATPase_T1SS_PrtD-like"/>
</dbReference>
<dbReference type="GO" id="GO:0005886">
    <property type="term" value="C:plasma membrane"/>
    <property type="evidence" value="ECO:0007669"/>
    <property type="project" value="UniProtKB-SubCell"/>
</dbReference>
<evidence type="ECO:0000256" key="6">
    <source>
        <dbReference type="ARBA" id="ARBA00023136"/>
    </source>
</evidence>
<feature type="transmembrane region" description="Helical" evidence="7">
    <location>
        <begin position="52"/>
        <end position="72"/>
    </location>
</feature>
<dbReference type="Proteomes" id="UP000248916">
    <property type="component" value="Unassembled WGS sequence"/>
</dbReference>
<dbReference type="PROSITE" id="PS50893">
    <property type="entry name" value="ABC_TRANSPORTER_2"/>
    <property type="match status" value="1"/>
</dbReference>
<comment type="subcellular location">
    <subcellularLocation>
        <location evidence="1">Cell membrane</location>
        <topology evidence="1">Multi-pass membrane protein</topology>
    </subcellularLocation>
</comment>
<dbReference type="Gene3D" id="3.40.50.300">
    <property type="entry name" value="P-loop containing nucleotide triphosphate hydrolases"/>
    <property type="match status" value="1"/>
</dbReference>
<feature type="domain" description="ABC transporter" evidence="8">
    <location>
        <begin position="327"/>
        <end position="562"/>
    </location>
</feature>
<proteinExistence type="predicted"/>
<evidence type="ECO:0000313" key="11">
    <source>
        <dbReference type="Proteomes" id="UP000248916"/>
    </source>
</evidence>
<organism evidence="10 11">
    <name type="scientific">Palleronia aestuarii</name>
    <dbReference type="NCBI Taxonomy" id="568105"/>
    <lineage>
        <taxon>Bacteria</taxon>
        <taxon>Pseudomonadati</taxon>
        <taxon>Pseudomonadota</taxon>
        <taxon>Alphaproteobacteria</taxon>
        <taxon>Rhodobacterales</taxon>
        <taxon>Roseobacteraceae</taxon>
        <taxon>Palleronia</taxon>
    </lineage>
</organism>
<dbReference type="GO" id="GO:0034040">
    <property type="term" value="F:ATPase-coupled lipid transmembrane transporter activity"/>
    <property type="evidence" value="ECO:0007669"/>
    <property type="project" value="TreeGrafter"/>
</dbReference>
<keyword evidence="2 7" id="KW-0812">Transmembrane</keyword>
<evidence type="ECO:0000256" key="3">
    <source>
        <dbReference type="ARBA" id="ARBA00022741"/>
    </source>
</evidence>
<dbReference type="InterPro" id="IPR039421">
    <property type="entry name" value="Type_1_exporter"/>
</dbReference>
<comment type="caution">
    <text evidence="10">The sequence shown here is derived from an EMBL/GenBank/DDBJ whole genome shotgun (WGS) entry which is preliminary data.</text>
</comment>
<feature type="transmembrane region" description="Helical" evidence="7">
    <location>
        <begin position="20"/>
        <end position="40"/>
    </location>
</feature>
<dbReference type="SUPFAM" id="SSF90123">
    <property type="entry name" value="ABC transporter transmembrane region"/>
    <property type="match status" value="1"/>
</dbReference>
<keyword evidence="5 7" id="KW-1133">Transmembrane helix</keyword>
<dbReference type="InterPro" id="IPR011527">
    <property type="entry name" value="ABC1_TM_dom"/>
</dbReference>
<dbReference type="InterPro" id="IPR027417">
    <property type="entry name" value="P-loop_NTPase"/>
</dbReference>
<dbReference type="PANTHER" id="PTHR24221">
    <property type="entry name" value="ATP-BINDING CASSETTE SUB-FAMILY B"/>
    <property type="match status" value="1"/>
</dbReference>
<keyword evidence="3" id="KW-0547">Nucleotide-binding</keyword>
<dbReference type="InterPro" id="IPR017871">
    <property type="entry name" value="ABC_transporter-like_CS"/>
</dbReference>
<dbReference type="PROSITE" id="PS00211">
    <property type="entry name" value="ABC_TRANSPORTER_1"/>
    <property type="match status" value="1"/>
</dbReference>
<dbReference type="GO" id="GO:0016887">
    <property type="term" value="F:ATP hydrolysis activity"/>
    <property type="evidence" value="ECO:0007669"/>
    <property type="project" value="InterPro"/>
</dbReference>
<evidence type="ECO:0000313" key="10">
    <source>
        <dbReference type="EMBL" id="PZX17131.1"/>
    </source>
</evidence>
<reference evidence="10 11" key="1">
    <citation type="submission" date="2018-06" db="EMBL/GenBank/DDBJ databases">
        <title>Genomic Encyclopedia of Archaeal and Bacterial Type Strains, Phase II (KMG-II): from individual species to whole genera.</title>
        <authorList>
            <person name="Goeker M."/>
        </authorList>
    </citation>
    <scope>NUCLEOTIDE SEQUENCE [LARGE SCALE GENOMIC DNA]</scope>
    <source>
        <strain evidence="10 11">DSM 22009</strain>
    </source>
</reference>
<protein>
    <submittedName>
        <fullName evidence="10">ATP-binding cassette subfamily C protein</fullName>
    </submittedName>
</protein>
<gene>
    <name evidence="10" type="ORF">LX81_01763</name>
</gene>
<evidence type="ECO:0000256" key="2">
    <source>
        <dbReference type="ARBA" id="ARBA00022692"/>
    </source>
</evidence>
<keyword evidence="11" id="KW-1185">Reference proteome</keyword>
<feature type="domain" description="ABC transmembrane type-1" evidence="9">
    <location>
        <begin position="19"/>
        <end position="296"/>
    </location>
</feature>
<dbReference type="Gene3D" id="1.20.1560.10">
    <property type="entry name" value="ABC transporter type 1, transmembrane domain"/>
    <property type="match status" value="1"/>
</dbReference>
<dbReference type="AlphaFoldDB" id="A0A2W7NA61"/>
<evidence type="ECO:0000256" key="4">
    <source>
        <dbReference type="ARBA" id="ARBA00022840"/>
    </source>
</evidence>
<dbReference type="PANTHER" id="PTHR24221:SF248">
    <property type="entry name" value="ABC TRANSPORTER TRANSMEMBRANE REGION"/>
    <property type="match status" value="1"/>
</dbReference>
<dbReference type="GO" id="GO:0030256">
    <property type="term" value="C:type I protein secretion system complex"/>
    <property type="evidence" value="ECO:0007669"/>
    <property type="project" value="InterPro"/>
</dbReference>
<name>A0A2W7NA61_9RHOB</name>
<dbReference type="SUPFAM" id="SSF52540">
    <property type="entry name" value="P-loop containing nucleoside triphosphate hydrolases"/>
    <property type="match status" value="1"/>
</dbReference>
<dbReference type="InterPro" id="IPR036640">
    <property type="entry name" value="ABC1_TM_sf"/>
</dbReference>
<accession>A0A2W7NA61</accession>
<dbReference type="EMBL" id="QKZL01000005">
    <property type="protein sequence ID" value="PZX17131.1"/>
    <property type="molecule type" value="Genomic_DNA"/>
</dbReference>
<sequence>MVPEAAWSAAMRDLVRGGLAAGAVGFFVGLLHLGMPLYMIQVYDRVLSSRNLDTLLALVLLVAVILVFQLVLDVIRQRIFAVLGGRFTARLGTPVFEAAVETTLRNGPTSAMSAVRDLSDLRAFIVGGMIALPIDLLITPLFLFVLFLLHPAYGTVALAGALLLLGAAIGIELAVRRPSAAASAASGHVQAETAEALRNAEVITAMGMLPALARRWRRKQGEAIEAVESGLRLAKGLSSLVRTTRMAFQIGMITTGAILVINDAATAGTIIAASTLTGRLLLPFEQLVDGWRQWVDAHGAARRLRSVTEEGATDRAREGFEIASGRLNVDRLTYVPDAQGRPLLRNVTFEVGAGELIGIVGPSGAGKSTLARMIVGIHRPTAGGVYLDGQAAWAHERASFGRATGYLPQDAALFSATVAENIARFGEGDMEGIVAAARAAGVHDLIGSLPNGYATRLGGSGLQLSGGQKQRVALARALYGAPKLLVLDEPNSNLDAEGEAALVAAIEAARRGGATIVVVAQRMSILNRADRLLVLKDGAVAQFGPRAEVMETMTPRRVAAAAAALTRDAS</sequence>
<dbReference type="Pfam" id="PF00005">
    <property type="entry name" value="ABC_tran"/>
    <property type="match status" value="1"/>
</dbReference>
<dbReference type="NCBIfam" id="TIGR01842">
    <property type="entry name" value="type_I_sec_PrtD"/>
    <property type="match status" value="1"/>
</dbReference>
<feature type="transmembrane region" description="Helical" evidence="7">
    <location>
        <begin position="123"/>
        <end position="149"/>
    </location>
</feature>
<evidence type="ECO:0000256" key="1">
    <source>
        <dbReference type="ARBA" id="ARBA00004651"/>
    </source>
</evidence>
<dbReference type="SMART" id="SM00382">
    <property type="entry name" value="AAA"/>
    <property type="match status" value="1"/>
</dbReference>
<dbReference type="InterPro" id="IPR003439">
    <property type="entry name" value="ABC_transporter-like_ATP-bd"/>
</dbReference>
<evidence type="ECO:0000259" key="9">
    <source>
        <dbReference type="PROSITE" id="PS50929"/>
    </source>
</evidence>
<dbReference type="InterPro" id="IPR003593">
    <property type="entry name" value="AAA+_ATPase"/>
</dbReference>
<dbReference type="Pfam" id="PF00664">
    <property type="entry name" value="ABC_membrane"/>
    <property type="match status" value="1"/>
</dbReference>
<dbReference type="PROSITE" id="PS50929">
    <property type="entry name" value="ABC_TM1F"/>
    <property type="match status" value="1"/>
</dbReference>
<evidence type="ECO:0000256" key="7">
    <source>
        <dbReference type="SAM" id="Phobius"/>
    </source>
</evidence>
<dbReference type="GO" id="GO:0140359">
    <property type="term" value="F:ABC-type transporter activity"/>
    <property type="evidence" value="ECO:0007669"/>
    <property type="project" value="InterPro"/>
</dbReference>
<keyword evidence="4 10" id="KW-0067">ATP-binding</keyword>
<evidence type="ECO:0000259" key="8">
    <source>
        <dbReference type="PROSITE" id="PS50893"/>
    </source>
</evidence>
<keyword evidence="6 7" id="KW-0472">Membrane</keyword>
<feature type="transmembrane region" description="Helical" evidence="7">
    <location>
        <begin position="156"/>
        <end position="175"/>
    </location>
</feature>
<dbReference type="GO" id="GO:0005524">
    <property type="term" value="F:ATP binding"/>
    <property type="evidence" value="ECO:0007669"/>
    <property type="project" value="UniProtKB-KW"/>
</dbReference>
<evidence type="ECO:0000256" key="5">
    <source>
        <dbReference type="ARBA" id="ARBA00022989"/>
    </source>
</evidence>
<dbReference type="GO" id="GO:0030253">
    <property type="term" value="P:protein secretion by the type I secretion system"/>
    <property type="evidence" value="ECO:0007669"/>
    <property type="project" value="InterPro"/>
</dbReference>